<dbReference type="SUPFAM" id="SSF51197">
    <property type="entry name" value="Clavaminate synthase-like"/>
    <property type="match status" value="1"/>
</dbReference>
<dbReference type="PANTHER" id="PTHR20883">
    <property type="entry name" value="PHYTANOYL-COA DIOXYGENASE DOMAIN CONTAINING 1"/>
    <property type="match status" value="1"/>
</dbReference>
<sequence>MSTAGASGITGDSYTVSNADKKCFEDNGFVLLKQVVTEQEMKDVIEPVYMKFINREVEVPGKDLCDMSGAQGRTPDEFTVYNVMLPRIYHPAWQGNVLEKRCKAIAYQLRGGDMHVDFDQIFAKRACSADSAFLWHQDAAYWPSLKSDTAAANCWLAVSNVSKENGCLRYVPGSHLEPQLRRHRPVGKTHEESHAICTDVDESAERVLDVPAARGDLIVHHERTLHCSYPNLSSEWRHAYILNLRKAACIAEERSLGFDHSHNTQLQWDVFHKWA</sequence>
<protein>
    <recommendedName>
        <fullName evidence="4">Phytanoyl-CoA dioxygenase</fullName>
    </recommendedName>
</protein>
<evidence type="ECO:0000313" key="2">
    <source>
        <dbReference type="EMBL" id="WIA10581.1"/>
    </source>
</evidence>
<dbReference type="EMBL" id="CP126209">
    <property type="protein sequence ID" value="WIA10581.1"/>
    <property type="molecule type" value="Genomic_DNA"/>
</dbReference>
<evidence type="ECO:0008006" key="4">
    <source>
        <dbReference type="Google" id="ProtNLM"/>
    </source>
</evidence>
<dbReference type="Proteomes" id="UP001244341">
    <property type="component" value="Chromosome 2b"/>
</dbReference>
<dbReference type="PANTHER" id="PTHR20883:SF46">
    <property type="entry name" value="PHYTANOYL-COA HYDROXYLASE"/>
    <property type="match status" value="1"/>
</dbReference>
<organism evidence="2 3">
    <name type="scientific">Tetradesmus obliquus</name>
    <name type="common">Green alga</name>
    <name type="synonym">Acutodesmus obliquus</name>
    <dbReference type="NCBI Taxonomy" id="3088"/>
    <lineage>
        <taxon>Eukaryota</taxon>
        <taxon>Viridiplantae</taxon>
        <taxon>Chlorophyta</taxon>
        <taxon>core chlorophytes</taxon>
        <taxon>Chlorophyceae</taxon>
        <taxon>CS clade</taxon>
        <taxon>Sphaeropleales</taxon>
        <taxon>Scenedesmaceae</taxon>
        <taxon>Tetradesmus</taxon>
    </lineage>
</organism>
<dbReference type="Gene3D" id="2.60.120.620">
    <property type="entry name" value="q2cbj1_9rhob like domain"/>
    <property type="match status" value="1"/>
</dbReference>
<name>A0ABY8TQL3_TETOB</name>
<evidence type="ECO:0000256" key="1">
    <source>
        <dbReference type="ARBA" id="ARBA00001962"/>
    </source>
</evidence>
<accession>A0ABY8TQL3</accession>
<proteinExistence type="predicted"/>
<comment type="cofactor">
    <cofactor evidence="1">
        <name>Fe cation</name>
        <dbReference type="ChEBI" id="CHEBI:24875"/>
    </cofactor>
</comment>
<keyword evidence="3" id="KW-1185">Reference proteome</keyword>
<evidence type="ECO:0000313" key="3">
    <source>
        <dbReference type="Proteomes" id="UP001244341"/>
    </source>
</evidence>
<gene>
    <name evidence="2" type="ORF">OEZ85_010765</name>
</gene>
<dbReference type="InterPro" id="IPR008775">
    <property type="entry name" value="Phytyl_CoA_dOase-like"/>
</dbReference>
<reference evidence="2 3" key="1">
    <citation type="submission" date="2023-05" db="EMBL/GenBank/DDBJ databases">
        <title>A 100% complete, gapless, phased diploid assembly of the Scenedesmus obliquus UTEX 3031 genome.</title>
        <authorList>
            <person name="Biondi T.C."/>
            <person name="Hanschen E.R."/>
            <person name="Kwon T."/>
            <person name="Eng W."/>
            <person name="Kruse C.P.S."/>
            <person name="Koehler S.I."/>
            <person name="Kunde Y."/>
            <person name="Gleasner C.D."/>
            <person name="You Mak K.T."/>
            <person name="Polle J."/>
            <person name="Hovde B.T."/>
            <person name="Starkenburg S.R."/>
        </authorList>
    </citation>
    <scope>NUCLEOTIDE SEQUENCE [LARGE SCALE GENOMIC DNA]</scope>
    <source>
        <strain evidence="2 3">DOE0152z</strain>
    </source>
</reference>
<dbReference type="Pfam" id="PF05721">
    <property type="entry name" value="PhyH"/>
    <property type="match status" value="1"/>
</dbReference>